<evidence type="ECO:0000313" key="4">
    <source>
        <dbReference type="Proteomes" id="UP000184782"/>
    </source>
</evidence>
<accession>A0A1N6HHJ5</accession>
<feature type="domain" description="DUF306" evidence="2">
    <location>
        <begin position="31"/>
        <end position="138"/>
    </location>
</feature>
<dbReference type="RefSeq" id="WP_074230653.1">
    <property type="nucleotide sequence ID" value="NZ_FSRQ01000002.1"/>
</dbReference>
<dbReference type="InterPro" id="IPR038670">
    <property type="entry name" value="HslJ-like_sf"/>
</dbReference>
<organism evidence="3 4">
    <name type="scientific">Chryseobacterium scophthalmum</name>
    <dbReference type="NCBI Taxonomy" id="59733"/>
    <lineage>
        <taxon>Bacteria</taxon>
        <taxon>Pseudomonadati</taxon>
        <taxon>Bacteroidota</taxon>
        <taxon>Flavobacteriia</taxon>
        <taxon>Flavobacteriales</taxon>
        <taxon>Weeksellaceae</taxon>
        <taxon>Chryseobacterium group</taxon>
        <taxon>Chryseobacterium</taxon>
    </lineage>
</organism>
<dbReference type="PANTHER" id="PTHR35535">
    <property type="entry name" value="HEAT SHOCK PROTEIN HSLJ"/>
    <property type="match status" value="1"/>
</dbReference>
<reference evidence="4" key="1">
    <citation type="submission" date="2016-12" db="EMBL/GenBank/DDBJ databases">
        <authorList>
            <person name="Varghese N."/>
            <person name="Submissions S."/>
        </authorList>
    </citation>
    <scope>NUCLEOTIDE SEQUENCE [LARGE SCALE GENOMIC DNA]</scope>
    <source>
        <strain evidence="4">DSM 16779</strain>
    </source>
</reference>
<gene>
    <name evidence="3" type="ORF">SAMN05421769_2524</name>
</gene>
<dbReference type="PANTHER" id="PTHR35535:SF1">
    <property type="entry name" value="HEAT SHOCK PROTEIN HSLJ"/>
    <property type="match status" value="1"/>
</dbReference>
<evidence type="ECO:0000256" key="1">
    <source>
        <dbReference type="SAM" id="SignalP"/>
    </source>
</evidence>
<keyword evidence="3" id="KW-0346">Stress response</keyword>
<dbReference type="Pfam" id="PF03724">
    <property type="entry name" value="META"/>
    <property type="match status" value="1"/>
</dbReference>
<dbReference type="EMBL" id="FSRQ01000002">
    <property type="protein sequence ID" value="SIO19240.1"/>
    <property type="molecule type" value="Genomic_DNA"/>
</dbReference>
<dbReference type="Proteomes" id="UP000184782">
    <property type="component" value="Unassembled WGS sequence"/>
</dbReference>
<dbReference type="InterPro" id="IPR005184">
    <property type="entry name" value="DUF306_Meta_HslJ"/>
</dbReference>
<sequence>MKNILSFLFAFFILNLVVNCSAVKSNNQHYQREWMMVSFDGFTKEQLVKNKAEINLTEPVKDGKIRGTAMMGCNRMFFTLEFKSKSKVKISGLGSTLMACQEMEIEDKFTKVFEKMTRYEIDGHFLTLYDDKGAQMKFVAADWD</sequence>
<dbReference type="InterPro" id="IPR053147">
    <property type="entry name" value="Hsp_HslJ-like"/>
</dbReference>
<proteinExistence type="predicted"/>
<dbReference type="AlphaFoldDB" id="A0A1N6HHJ5"/>
<keyword evidence="1" id="KW-0732">Signal</keyword>
<evidence type="ECO:0000313" key="3">
    <source>
        <dbReference type="EMBL" id="SIO19240.1"/>
    </source>
</evidence>
<dbReference type="Gene3D" id="2.40.128.270">
    <property type="match status" value="1"/>
</dbReference>
<dbReference type="STRING" id="59733.SAMN05421769_2524"/>
<name>A0A1N6HHJ5_9FLAO</name>
<feature type="chain" id="PRO_5012003351" evidence="1">
    <location>
        <begin position="23"/>
        <end position="144"/>
    </location>
</feature>
<keyword evidence="4" id="KW-1185">Reference proteome</keyword>
<feature type="signal peptide" evidence="1">
    <location>
        <begin position="1"/>
        <end position="22"/>
    </location>
</feature>
<protein>
    <submittedName>
        <fullName evidence="3">Heat shock protein HslJ</fullName>
    </submittedName>
</protein>
<evidence type="ECO:0000259" key="2">
    <source>
        <dbReference type="Pfam" id="PF03724"/>
    </source>
</evidence>